<name>A0ABV6NCC9_9BACI</name>
<accession>A0ABV6NCC9</accession>
<protein>
    <submittedName>
        <fullName evidence="1">Uncharacterized protein</fullName>
    </submittedName>
</protein>
<evidence type="ECO:0000313" key="1">
    <source>
        <dbReference type="EMBL" id="MFC0558418.1"/>
    </source>
</evidence>
<dbReference type="EMBL" id="JBHLTR010000005">
    <property type="protein sequence ID" value="MFC0558418.1"/>
    <property type="molecule type" value="Genomic_DNA"/>
</dbReference>
<sequence length="161" mass="18404">MEQVLIQTQTFEANEIVKLLKSIDRNLPYTLEGLVYYPYYLFEFKMNAKGLMRLKGNIGCTVDSISGRGAMIDQKPSLYRGEIPEKDGLRPSLTVEAAYDKANEYLFHTASLKLKFVSMPQVQLVNQALFYRPFWIVTPSHKEEGYPNLMVDGISGTYHPI</sequence>
<dbReference type="RefSeq" id="WP_273848214.1">
    <property type="nucleotide sequence ID" value="NZ_JAQQWT010000057.1"/>
</dbReference>
<organism evidence="1 2">
    <name type="scientific">Halalkalibacter alkalisediminis</name>
    <dbReference type="NCBI Taxonomy" id="935616"/>
    <lineage>
        <taxon>Bacteria</taxon>
        <taxon>Bacillati</taxon>
        <taxon>Bacillota</taxon>
        <taxon>Bacilli</taxon>
        <taxon>Bacillales</taxon>
        <taxon>Bacillaceae</taxon>
        <taxon>Halalkalibacter</taxon>
    </lineage>
</organism>
<keyword evidence="2" id="KW-1185">Reference proteome</keyword>
<reference evidence="1 2" key="1">
    <citation type="submission" date="2024-09" db="EMBL/GenBank/DDBJ databases">
        <authorList>
            <person name="Sun Q."/>
            <person name="Mori K."/>
        </authorList>
    </citation>
    <scope>NUCLEOTIDE SEQUENCE [LARGE SCALE GENOMIC DNA]</scope>
    <source>
        <strain evidence="1 2">NCAIM B.02301</strain>
    </source>
</reference>
<evidence type="ECO:0000313" key="2">
    <source>
        <dbReference type="Proteomes" id="UP001589833"/>
    </source>
</evidence>
<dbReference type="Proteomes" id="UP001589833">
    <property type="component" value="Unassembled WGS sequence"/>
</dbReference>
<gene>
    <name evidence="1" type="ORF">ACFFH4_05080</name>
</gene>
<proteinExistence type="predicted"/>
<comment type="caution">
    <text evidence="1">The sequence shown here is derived from an EMBL/GenBank/DDBJ whole genome shotgun (WGS) entry which is preliminary data.</text>
</comment>